<dbReference type="GO" id="GO:0005507">
    <property type="term" value="F:copper ion binding"/>
    <property type="evidence" value="ECO:0007669"/>
    <property type="project" value="InterPro"/>
</dbReference>
<dbReference type="InterPro" id="IPR000323">
    <property type="entry name" value="Cu2_ascorb_mOase_N"/>
</dbReference>
<reference evidence="6" key="1">
    <citation type="submission" date="2021-01" db="EMBL/GenBank/DDBJ databases">
        <authorList>
            <person name="Corre E."/>
            <person name="Pelletier E."/>
            <person name="Niang G."/>
            <person name="Scheremetjew M."/>
            <person name="Finn R."/>
            <person name="Kale V."/>
            <person name="Holt S."/>
            <person name="Cochrane G."/>
            <person name="Meng A."/>
            <person name="Brown T."/>
            <person name="Cohen L."/>
        </authorList>
    </citation>
    <scope>NUCLEOTIDE SEQUENCE</scope>
    <source>
        <strain evidence="6">CCMP644</strain>
    </source>
</reference>
<evidence type="ECO:0000256" key="3">
    <source>
        <dbReference type="ARBA" id="ARBA00023180"/>
    </source>
</evidence>
<dbReference type="SMART" id="SM00664">
    <property type="entry name" value="DoH"/>
    <property type="match status" value="1"/>
</dbReference>
<dbReference type="Pfam" id="PF03712">
    <property type="entry name" value="Cu2_monoox_C"/>
    <property type="match status" value="1"/>
</dbReference>
<dbReference type="InterPro" id="IPR005018">
    <property type="entry name" value="DOMON_domain"/>
</dbReference>
<protein>
    <recommendedName>
        <fullName evidence="5">DOMON domain-containing protein</fullName>
    </recommendedName>
</protein>
<keyword evidence="4" id="KW-0732">Signal</keyword>
<dbReference type="InterPro" id="IPR045266">
    <property type="entry name" value="DOH_DOMON"/>
</dbReference>
<dbReference type="AlphaFoldDB" id="A0A6U4MP62"/>
<dbReference type="InterPro" id="IPR024548">
    <property type="entry name" value="Cu2_monoox_C"/>
</dbReference>
<evidence type="ECO:0000313" key="6">
    <source>
        <dbReference type="EMBL" id="CAD8961965.1"/>
    </source>
</evidence>
<dbReference type="PANTHER" id="PTHR10157">
    <property type="entry name" value="DOPAMINE BETA HYDROXYLASE RELATED"/>
    <property type="match status" value="1"/>
</dbReference>
<dbReference type="SUPFAM" id="SSF49742">
    <property type="entry name" value="PHM/PNGase F"/>
    <property type="match status" value="2"/>
</dbReference>
<dbReference type="Gene3D" id="2.60.120.310">
    <property type="entry name" value="Copper type II, ascorbate-dependent monooxygenase, N-terminal domain"/>
    <property type="match status" value="1"/>
</dbReference>
<dbReference type="InterPro" id="IPR014784">
    <property type="entry name" value="Cu2_ascorb_mOase-like_C"/>
</dbReference>
<evidence type="ECO:0000259" key="5">
    <source>
        <dbReference type="PROSITE" id="PS50836"/>
    </source>
</evidence>
<comment type="similarity">
    <text evidence="1">Belongs to the copper type II ascorbate-dependent monooxygenase family.</text>
</comment>
<organism evidence="6">
    <name type="scientific">Hemiselmis andersenii</name>
    <name type="common">Cryptophyte alga</name>
    <dbReference type="NCBI Taxonomy" id="464988"/>
    <lineage>
        <taxon>Eukaryota</taxon>
        <taxon>Cryptophyceae</taxon>
        <taxon>Cryptomonadales</taxon>
        <taxon>Hemiselmidaceae</taxon>
        <taxon>Hemiselmis</taxon>
    </lineage>
</organism>
<evidence type="ECO:0000256" key="2">
    <source>
        <dbReference type="ARBA" id="ARBA00023157"/>
    </source>
</evidence>
<dbReference type="GO" id="GO:0004500">
    <property type="term" value="F:dopamine beta-monooxygenase activity"/>
    <property type="evidence" value="ECO:0007669"/>
    <property type="project" value="InterPro"/>
</dbReference>
<dbReference type="Pfam" id="PF01082">
    <property type="entry name" value="Cu2_monooxygen"/>
    <property type="match status" value="1"/>
</dbReference>
<dbReference type="Gene3D" id="2.60.120.230">
    <property type="match status" value="1"/>
</dbReference>
<feature type="domain" description="DOMON" evidence="5">
    <location>
        <begin position="39"/>
        <end position="157"/>
    </location>
</feature>
<dbReference type="PANTHER" id="PTHR10157:SF23">
    <property type="entry name" value="MOXD1 HOMOLOG 1"/>
    <property type="match status" value="1"/>
</dbReference>
<keyword evidence="2" id="KW-1015">Disulfide bond</keyword>
<feature type="chain" id="PRO_5030160351" description="DOMON domain-containing protein" evidence="4">
    <location>
        <begin position="26"/>
        <end position="540"/>
    </location>
</feature>
<evidence type="ECO:0000256" key="1">
    <source>
        <dbReference type="ARBA" id="ARBA00010676"/>
    </source>
</evidence>
<dbReference type="InterPro" id="IPR036939">
    <property type="entry name" value="Cu2_ascorb_mOase_N_sf"/>
</dbReference>
<accession>A0A6U4MP62</accession>
<proteinExistence type="inferred from homology"/>
<dbReference type="PROSITE" id="PS50836">
    <property type="entry name" value="DOMON"/>
    <property type="match status" value="1"/>
</dbReference>
<dbReference type="CDD" id="cd09631">
    <property type="entry name" value="DOMON_DOH"/>
    <property type="match status" value="1"/>
</dbReference>
<dbReference type="EMBL" id="HBFX01025299">
    <property type="protein sequence ID" value="CAD8961965.1"/>
    <property type="molecule type" value="Transcribed_RNA"/>
</dbReference>
<dbReference type="Pfam" id="PF03351">
    <property type="entry name" value="DOMON"/>
    <property type="match status" value="1"/>
</dbReference>
<dbReference type="InterPro" id="IPR000945">
    <property type="entry name" value="DBH-like"/>
</dbReference>
<keyword evidence="3" id="KW-0325">Glycoprotein</keyword>
<evidence type="ECO:0000256" key="4">
    <source>
        <dbReference type="SAM" id="SignalP"/>
    </source>
</evidence>
<feature type="signal peptide" evidence="4">
    <location>
        <begin position="1"/>
        <end position="25"/>
    </location>
</feature>
<gene>
    <name evidence="6" type="ORF">HAND00432_LOCUS15423</name>
</gene>
<sequence>MWSSRPFYTALLLALLGLWAAPAAAGLSMEYDHTKEMAPGVFLRWSVVGEEIMLCLQAKATGWVGFGLAEVGGMKGSDIVYYEAKSNKLTDSYAVENGMPRADACSQDWKLRSAENVDGTMTVEMSRLLVVTDTEDRNFEDDAALPMAPTAVIMAWGDDDNLSYHAQSRAKAQVRFFQQGAGGGGVSMQERIDALKADSTIQKVEMLQSDHPIPDDRSTQYHEECYILKDIMPAGSEAGEFHIVGFEPFLDPRTKKHIHHYVVSAGNDCENSEGMTVVWLWGPGIPGYVFPPEAGVRIMTGGFQAIHIQIHYDNPTLISGLVDSSGFSIFYTNQLRQFDAGILQLGDPNILLFKQPIKEKDGSGYSHLTLTNPARDCTGKWEVDEVTVFERFMHMHKAGERMVTRQYRDGELVRTDFCDYYDFFQSGGFSPRSTAAGFKIKKGDTFDVECFYYSNDKMIRFGLASDDEMCIDFLYYYPLQKNSVCNPSLDTLQPPEDLASIGDLGRKFGSCEGGASSLLPAWGLSLAALAFAIVRAARPF</sequence>
<dbReference type="InterPro" id="IPR008977">
    <property type="entry name" value="PHM/PNGase_F_dom_sf"/>
</dbReference>
<name>A0A6U4MP62_HEMAN</name>